<name>A0ABD4ECU2_STALU</name>
<evidence type="ECO:0000313" key="2">
    <source>
        <dbReference type="Proteomes" id="UP000070063"/>
    </source>
</evidence>
<protein>
    <submittedName>
        <fullName evidence="1">Uncharacterized protein</fullName>
    </submittedName>
</protein>
<sequence>MSQPKKMRGPQQREMRNAFPQAKEVGFQQKNYVKIVPCF</sequence>
<evidence type="ECO:0000313" key="1">
    <source>
        <dbReference type="EMBL" id="KXA36432.1"/>
    </source>
</evidence>
<gene>
    <name evidence="1" type="ORF">HMPREF3225_02193</name>
</gene>
<comment type="caution">
    <text evidence="1">The sequence shown here is derived from an EMBL/GenBank/DDBJ whole genome shotgun (WGS) entry which is preliminary data.</text>
</comment>
<organism evidence="1 2">
    <name type="scientific">Staphylococcus lugdunensis</name>
    <dbReference type="NCBI Taxonomy" id="28035"/>
    <lineage>
        <taxon>Bacteria</taxon>
        <taxon>Bacillati</taxon>
        <taxon>Bacillota</taxon>
        <taxon>Bacilli</taxon>
        <taxon>Bacillales</taxon>
        <taxon>Staphylococcaceae</taxon>
        <taxon>Staphylococcus</taxon>
    </lineage>
</organism>
<dbReference type="AlphaFoldDB" id="A0ABD4ECU2"/>
<dbReference type="EMBL" id="LRQI01000091">
    <property type="protein sequence ID" value="KXA36432.1"/>
    <property type="molecule type" value="Genomic_DNA"/>
</dbReference>
<dbReference type="Proteomes" id="UP000070063">
    <property type="component" value="Unassembled WGS sequence"/>
</dbReference>
<proteinExistence type="predicted"/>
<reference evidence="1 2" key="1">
    <citation type="submission" date="2016-01" db="EMBL/GenBank/DDBJ databases">
        <authorList>
            <person name="Mitreva M."/>
            <person name="Pepin K.H."/>
            <person name="Mihindukulasuriya K.A."/>
            <person name="Fulton R."/>
            <person name="Fronick C."/>
            <person name="O'Laughlin M."/>
            <person name="Miner T."/>
            <person name="Herter B."/>
            <person name="Rosa B.A."/>
            <person name="Cordes M."/>
            <person name="Tomlinson C."/>
            <person name="Wollam A."/>
            <person name="Palsikar V.B."/>
            <person name="Mardis E.R."/>
            <person name="Wilson R.K."/>
        </authorList>
    </citation>
    <scope>NUCLEOTIDE SEQUENCE [LARGE SCALE GENOMIC DNA]</scope>
    <source>
        <strain evidence="1 2">MJR7738</strain>
    </source>
</reference>
<accession>A0ABD4ECU2</accession>